<dbReference type="InterPro" id="IPR036641">
    <property type="entry name" value="HPT_dom_sf"/>
</dbReference>
<keyword evidence="14" id="KW-1185">Reference proteome</keyword>
<evidence type="ECO:0000256" key="9">
    <source>
        <dbReference type="SAM" id="Phobius"/>
    </source>
</evidence>
<proteinExistence type="predicted"/>
<dbReference type="SUPFAM" id="SSF47226">
    <property type="entry name" value="Histidine-containing phosphotransfer domain, HPT domain"/>
    <property type="match status" value="1"/>
</dbReference>
<dbReference type="SMART" id="SM00387">
    <property type="entry name" value="HATPase_c"/>
    <property type="match status" value="1"/>
</dbReference>
<dbReference type="InterPro" id="IPR036890">
    <property type="entry name" value="HATPase_C_sf"/>
</dbReference>
<dbReference type="Proteomes" id="UP000029273">
    <property type="component" value="Unassembled WGS sequence"/>
</dbReference>
<evidence type="ECO:0000256" key="5">
    <source>
        <dbReference type="ARBA" id="ARBA00022989"/>
    </source>
</evidence>
<feature type="transmembrane region" description="Helical" evidence="9">
    <location>
        <begin position="188"/>
        <end position="209"/>
    </location>
</feature>
<dbReference type="AlphaFoldDB" id="A0A1A6C090"/>
<dbReference type="Gene3D" id="3.30.450.20">
    <property type="entry name" value="PAS domain"/>
    <property type="match status" value="1"/>
</dbReference>
<evidence type="ECO:0000256" key="4">
    <source>
        <dbReference type="ARBA" id="ARBA00022692"/>
    </source>
</evidence>
<keyword evidence="8" id="KW-0597">Phosphoprotein</keyword>
<evidence type="ECO:0000259" key="10">
    <source>
        <dbReference type="PROSITE" id="PS50109"/>
    </source>
</evidence>
<dbReference type="InterPro" id="IPR051315">
    <property type="entry name" value="Bact_Chemotaxis_CheA"/>
</dbReference>
<keyword evidence="6" id="KW-0902">Two-component regulatory system</keyword>
<dbReference type="InterPro" id="IPR029095">
    <property type="entry name" value="NarX-like_N"/>
</dbReference>
<keyword evidence="4 9" id="KW-0812">Transmembrane</keyword>
<feature type="modified residue" description="Phosphohistidine" evidence="8">
    <location>
        <position position="423"/>
    </location>
</feature>
<evidence type="ECO:0000256" key="1">
    <source>
        <dbReference type="ARBA" id="ARBA00000085"/>
    </source>
</evidence>
<dbReference type="InterPro" id="IPR008207">
    <property type="entry name" value="Sig_transdc_His_kin_Hpt_dom"/>
</dbReference>
<dbReference type="Pfam" id="PF13675">
    <property type="entry name" value="PilJ"/>
    <property type="match status" value="1"/>
</dbReference>
<evidence type="ECO:0000259" key="11">
    <source>
        <dbReference type="PROSITE" id="PS50113"/>
    </source>
</evidence>
<feature type="domain" description="HPt" evidence="12">
    <location>
        <begin position="376"/>
        <end position="486"/>
    </location>
</feature>
<feature type="domain" description="Histidine kinase" evidence="10">
    <location>
        <begin position="439"/>
        <end position="686"/>
    </location>
</feature>
<comment type="subcellular location">
    <subcellularLocation>
        <location evidence="2">Membrane</location>
        <topology evidence="2">Multi-pass membrane protein</topology>
    </subcellularLocation>
</comment>
<comment type="catalytic activity">
    <reaction evidence="1">
        <text>ATP + protein L-histidine = ADP + protein N-phospho-L-histidine.</text>
        <dbReference type="EC" id="2.7.13.3"/>
    </reaction>
</comment>
<feature type="domain" description="PAC" evidence="11">
    <location>
        <begin position="308"/>
        <end position="361"/>
    </location>
</feature>
<keyword evidence="5 9" id="KW-1133">Transmembrane helix</keyword>
<keyword evidence="7 9" id="KW-0472">Membrane</keyword>
<accession>A0A1A6C090</accession>
<dbReference type="PANTHER" id="PTHR43395:SF10">
    <property type="entry name" value="CHEMOTAXIS PROTEIN CHEA"/>
    <property type="match status" value="1"/>
</dbReference>
<comment type="caution">
    <text evidence="13">The sequence shown here is derived from an EMBL/GenBank/DDBJ whole genome shotgun (WGS) entry which is preliminary data.</text>
</comment>
<feature type="transmembrane region" description="Helical" evidence="9">
    <location>
        <begin position="12"/>
        <end position="32"/>
    </location>
</feature>
<dbReference type="Gene3D" id="1.20.120.160">
    <property type="entry name" value="HPT domain"/>
    <property type="match status" value="1"/>
</dbReference>
<evidence type="ECO:0000256" key="3">
    <source>
        <dbReference type="ARBA" id="ARBA00012438"/>
    </source>
</evidence>
<dbReference type="PRINTS" id="PR00344">
    <property type="entry name" value="BCTRLSENSOR"/>
</dbReference>
<protein>
    <recommendedName>
        <fullName evidence="3">histidine kinase</fullName>
        <ecNumber evidence="3">2.7.13.3</ecNumber>
    </recommendedName>
</protein>
<evidence type="ECO:0000313" key="13">
    <source>
        <dbReference type="EMBL" id="OBS07971.1"/>
    </source>
</evidence>
<gene>
    <name evidence="13" type="ORF">Thpro_022221</name>
</gene>
<dbReference type="InterPro" id="IPR004358">
    <property type="entry name" value="Sig_transdc_His_kin-like_C"/>
</dbReference>
<dbReference type="GO" id="GO:0000155">
    <property type="term" value="F:phosphorelay sensor kinase activity"/>
    <property type="evidence" value="ECO:0007669"/>
    <property type="project" value="UniProtKB-ARBA"/>
</dbReference>
<dbReference type="Pfam" id="PF02518">
    <property type="entry name" value="HATPase_c"/>
    <property type="match status" value="1"/>
</dbReference>
<dbReference type="PROSITE" id="PS50894">
    <property type="entry name" value="HPT"/>
    <property type="match status" value="1"/>
</dbReference>
<reference evidence="13 14" key="1">
    <citation type="journal article" date="2014" name="Genome Announc.">
        <title>Draft Genome Sequence of the Iron-Oxidizing, Acidophilic, and Halotolerant 'Thiobacillus prosperus' Type Strain DSM 5130.</title>
        <authorList>
            <person name="Ossandon F.J."/>
            <person name="Cardenas J.P."/>
            <person name="Corbett M."/>
            <person name="Quatrini R."/>
            <person name="Holmes D.S."/>
            <person name="Watkin E."/>
        </authorList>
    </citation>
    <scope>NUCLEOTIDE SEQUENCE [LARGE SCALE GENOMIC DNA]</scope>
    <source>
        <strain evidence="13 14">DSM 5130</strain>
    </source>
</reference>
<evidence type="ECO:0000256" key="6">
    <source>
        <dbReference type="ARBA" id="ARBA00023012"/>
    </source>
</evidence>
<dbReference type="PROSITE" id="PS50109">
    <property type="entry name" value="HIS_KIN"/>
    <property type="match status" value="1"/>
</dbReference>
<dbReference type="PROSITE" id="PS50113">
    <property type="entry name" value="PAC"/>
    <property type="match status" value="1"/>
</dbReference>
<dbReference type="Gene3D" id="3.30.565.10">
    <property type="entry name" value="Histidine kinase-like ATPase, C-terminal domain"/>
    <property type="match status" value="1"/>
</dbReference>
<evidence type="ECO:0000256" key="8">
    <source>
        <dbReference type="PROSITE-ProRule" id="PRU00110"/>
    </source>
</evidence>
<sequence>MKRVLGGKYADIVLAIALFLVFDLGVLMINFYTSYQISSEAVAINLAGRQRMLSQRMTKDLLEMQTAAPGGTIYDKARRELVATTAMFDTTLEAFYRGGAVTDTNGRPAVLTREADPEARHLLETARGIWLPLKRAIGDASRDNPAAGALNTAAGLLIAHNLELLKLMNGLTTRLAALAQDKASHLRAIQTGGIVLALLNFAFILFHFIRKLRRSDAEAETARRETTEILDTVNEGFFLLDRDMRIGSQYSRALSEIIRKPLSGEEDFIHLFEDIADAETLGVAREYLGLLFEDRIRERLTTDLNPLERVEVHFPREDGAFETRYLSLAFTRVYVDGAISHVLGSLSDITEQVRLEKEVELANKRSQEEVELLVGLLKGDAAQTAEFMQKTEQGLLSVNALLKGSQDTAGHAQTVENIFPVIHAIKGDAFAIGIDAFGNMAHEVEKALMPLRGARNIAGTQFLPVTVLLNEMLARIRLVRGLLDRVTDIQRSIGQPATATAERWTRELTGFAARVADDLGRQVALEVALPALDDLPAPALQKLRDMCIQLVRNAVAHGIEPPEERIASGKPATGKVRLKLDRYPTGELHLSCRDDGRGISPARIRASLLRSGRYSAEQLDELSDKQIVMKIFESGFSTNDAPDAHSGHGAGMDVIKQLAMALGGRLGLGTRPGRFAEFRVQMELETAPAAVEPAVRAAS</sequence>
<dbReference type="InterPro" id="IPR005467">
    <property type="entry name" value="His_kinase_dom"/>
</dbReference>
<dbReference type="InterPro" id="IPR003594">
    <property type="entry name" value="HATPase_dom"/>
</dbReference>
<evidence type="ECO:0000259" key="12">
    <source>
        <dbReference type="PROSITE" id="PS50894"/>
    </source>
</evidence>
<name>A0A1A6C090_9GAMM</name>
<organism evidence="13 14">
    <name type="scientific">Acidihalobacter prosperus</name>
    <dbReference type="NCBI Taxonomy" id="160660"/>
    <lineage>
        <taxon>Bacteria</taxon>
        <taxon>Pseudomonadati</taxon>
        <taxon>Pseudomonadota</taxon>
        <taxon>Gammaproteobacteria</taxon>
        <taxon>Chromatiales</taxon>
        <taxon>Ectothiorhodospiraceae</taxon>
        <taxon>Acidihalobacter</taxon>
    </lineage>
</organism>
<evidence type="ECO:0000313" key="14">
    <source>
        <dbReference type="Proteomes" id="UP000029273"/>
    </source>
</evidence>
<dbReference type="EC" id="2.7.13.3" evidence="3"/>
<dbReference type="PANTHER" id="PTHR43395">
    <property type="entry name" value="SENSOR HISTIDINE KINASE CHEA"/>
    <property type="match status" value="1"/>
</dbReference>
<dbReference type="SUPFAM" id="SSF55874">
    <property type="entry name" value="ATPase domain of HSP90 chaperone/DNA topoisomerase II/histidine kinase"/>
    <property type="match status" value="1"/>
</dbReference>
<dbReference type="GO" id="GO:0016020">
    <property type="term" value="C:membrane"/>
    <property type="evidence" value="ECO:0007669"/>
    <property type="project" value="UniProtKB-SubCell"/>
</dbReference>
<dbReference type="InterPro" id="IPR000700">
    <property type="entry name" value="PAS-assoc_C"/>
</dbReference>
<evidence type="ECO:0000256" key="7">
    <source>
        <dbReference type="ARBA" id="ARBA00023136"/>
    </source>
</evidence>
<dbReference type="EMBL" id="JQSG02000006">
    <property type="protein sequence ID" value="OBS07971.1"/>
    <property type="molecule type" value="Genomic_DNA"/>
</dbReference>
<evidence type="ECO:0000256" key="2">
    <source>
        <dbReference type="ARBA" id="ARBA00004141"/>
    </source>
</evidence>